<evidence type="ECO:0000313" key="4">
    <source>
        <dbReference type="Proteomes" id="UP000028760"/>
    </source>
</evidence>
<dbReference type="OMA" id="SCEATML"/>
<dbReference type="Pfam" id="PF17291">
    <property type="entry name" value="M60-like_N"/>
    <property type="match status" value="1"/>
</dbReference>
<dbReference type="InterPro" id="IPR051244">
    <property type="entry name" value="TCAF"/>
</dbReference>
<dbReference type="EMBL" id="AYCK01017146">
    <property type="status" value="NOT_ANNOTATED_CDS"/>
    <property type="molecule type" value="Genomic_DNA"/>
</dbReference>
<dbReference type="Proteomes" id="UP000028760">
    <property type="component" value="Unassembled WGS sequence"/>
</dbReference>
<reference evidence="3" key="2">
    <citation type="submission" date="2025-08" db="UniProtKB">
        <authorList>
            <consortium name="Ensembl"/>
        </authorList>
    </citation>
    <scope>IDENTIFICATION</scope>
</reference>
<dbReference type="Gene3D" id="3.40.390.80">
    <property type="entry name" value="Peptidase M60, enhancin-like domain 2"/>
    <property type="match status" value="1"/>
</dbReference>
<dbReference type="InterPro" id="IPR035423">
    <property type="entry name" value="M60-like_N"/>
</dbReference>
<dbReference type="AlphaFoldDB" id="A0A087XSI8"/>
<name>A0A087XSI8_POEFO</name>
<evidence type="ECO:0000313" key="3">
    <source>
        <dbReference type="Ensembl" id="ENSPFOP00000008741.2"/>
    </source>
</evidence>
<dbReference type="GO" id="GO:0090314">
    <property type="term" value="P:positive regulation of protein targeting to membrane"/>
    <property type="evidence" value="ECO:0007669"/>
    <property type="project" value="TreeGrafter"/>
</dbReference>
<organism evidence="3 4">
    <name type="scientific">Poecilia formosa</name>
    <name type="common">Amazon molly</name>
    <name type="synonym">Limia formosa</name>
    <dbReference type="NCBI Taxonomy" id="48698"/>
    <lineage>
        <taxon>Eukaryota</taxon>
        <taxon>Metazoa</taxon>
        <taxon>Chordata</taxon>
        <taxon>Craniata</taxon>
        <taxon>Vertebrata</taxon>
        <taxon>Euteleostomi</taxon>
        <taxon>Actinopterygii</taxon>
        <taxon>Neopterygii</taxon>
        <taxon>Teleostei</taxon>
        <taxon>Neoteleostei</taxon>
        <taxon>Acanthomorphata</taxon>
        <taxon>Ovalentaria</taxon>
        <taxon>Atherinomorphae</taxon>
        <taxon>Cyprinodontiformes</taxon>
        <taxon>Poeciliidae</taxon>
        <taxon>Poeciliinae</taxon>
        <taxon>Poecilia</taxon>
    </lineage>
</organism>
<dbReference type="GO" id="GO:0005886">
    <property type="term" value="C:plasma membrane"/>
    <property type="evidence" value="ECO:0007669"/>
    <property type="project" value="TreeGrafter"/>
</dbReference>
<accession>A0A087XSI8</accession>
<dbReference type="EMBL" id="AYCK01017147">
    <property type="status" value="NOT_ANNOTATED_CDS"/>
    <property type="molecule type" value="Genomic_DNA"/>
</dbReference>
<evidence type="ECO:0000256" key="1">
    <source>
        <dbReference type="ARBA" id="ARBA00009770"/>
    </source>
</evidence>
<sequence length="765" mass="84909">MKAGGGVLIAGQAWSWTADHPKENTLHHFDGNKVSGVAGIYFSKNPAEEENLPVYPQIPSSYMAVVVGKDFEDDLQFLLDGVSELAIPNGSLASEVMVHGPLAFPIGVANGGQAFLAGAYYGQGRVIVAGHEGVLSAEANAPFWKNALHWLDEGRRGVVGVALKNGIKIATDSGLKMEKTGIKKDLSVFVSPSNPKIHWEEIQNFVAEGGGLLIGGHAWYWAQSHGGKNPMTEFGGGFANVAYLTLNSNPVKLYQKPGKANFKLIQYHFRHLLHRFANHVALQETLSKHEEEFLKKLGSDCSTYLNMKAHDSCHYSQVVTTLTDILKKSGMPQVSEKCPVKSPKDHLLLNIGAEVYKVCPNPDDLLPYLIRDNPLLPVVHNHRVKIDVSTEGGEEWISTGLYLSPGMKTYVAIPADIVNKGWQIQIGCQTDHLNAAELKRASCVHVRFPVNSEMIQVSNLWGGLIYLVAPPNTQAQGLQAFVQMAVPAPYYKSGVTTQAEWSLLCTAPSPWAELEFDNIILTVPSDVVRRLDHPDKLAVLWNDIMKAIADLAAKPHKFPRKERFVADVQISHGFMHAGYPIMAHRGSATGLVDVDHVKTKGIWGAIHELGHNQQRGCWEFPPHTTECTCNLWSVYVHEVVFGIKRDKAHGALTSAKRNNRLQDYIKGGKKLSSWSMWMALETYLQLQEKFGWDAFKKVFAAYHKMNNFPKDNKGKMNLYAETFSQTVSMNLTGFFKAWEWPIEQATEEKLSSLPAWTDHPMTNFS</sequence>
<keyword evidence="4" id="KW-1185">Reference proteome</keyword>
<dbReference type="PANTHER" id="PTHR15730:SF5">
    <property type="entry name" value="SI:CH211-210B2.2-RELATED"/>
    <property type="match status" value="1"/>
</dbReference>
<reference evidence="4" key="1">
    <citation type="submission" date="2013-10" db="EMBL/GenBank/DDBJ databases">
        <authorList>
            <person name="Schartl M."/>
            <person name="Warren W."/>
        </authorList>
    </citation>
    <scope>NUCLEOTIDE SEQUENCE [LARGE SCALE GENOMIC DNA]</scope>
    <source>
        <strain evidence="4">female</strain>
    </source>
</reference>
<dbReference type="eggNOG" id="ENOG502QQUS">
    <property type="taxonomic scope" value="Eukaryota"/>
</dbReference>
<dbReference type="GeneTree" id="ENSGT00390000017365"/>
<dbReference type="Ensembl" id="ENSPFOT00000008753.2">
    <property type="protein sequence ID" value="ENSPFOP00000008741.2"/>
    <property type="gene ID" value="ENSPFOG00000008639.2"/>
</dbReference>
<dbReference type="FunFam" id="1.10.390.30:FF:000001">
    <property type="entry name" value="TRPM8 channel-associated factor 1"/>
    <property type="match status" value="1"/>
</dbReference>
<dbReference type="FunFam" id="3.40.390.80:FF:000001">
    <property type="entry name" value="TRPM8 channel-associated factor 1"/>
    <property type="match status" value="1"/>
</dbReference>
<evidence type="ECO:0000259" key="2">
    <source>
        <dbReference type="PROSITE" id="PS51723"/>
    </source>
</evidence>
<dbReference type="PROSITE" id="PS51723">
    <property type="entry name" value="PEPTIDASE_M60"/>
    <property type="match status" value="1"/>
</dbReference>
<dbReference type="Gene3D" id="1.10.390.30">
    <property type="entry name" value="Peptidase M60, enhancin-like domain 3"/>
    <property type="match status" value="1"/>
</dbReference>
<comment type="similarity">
    <text evidence="1">Belongs to the TCAF family.</text>
</comment>
<dbReference type="Pfam" id="PF13402">
    <property type="entry name" value="Peptidase_M60"/>
    <property type="match status" value="1"/>
</dbReference>
<dbReference type="GO" id="GO:0044325">
    <property type="term" value="F:transmembrane transporter binding"/>
    <property type="evidence" value="ECO:0007669"/>
    <property type="project" value="TreeGrafter"/>
</dbReference>
<reference evidence="3" key="3">
    <citation type="submission" date="2025-09" db="UniProtKB">
        <authorList>
            <consortium name="Ensembl"/>
        </authorList>
    </citation>
    <scope>IDENTIFICATION</scope>
</reference>
<feature type="domain" description="Peptidase M60" evidence="2">
    <location>
        <begin position="394"/>
        <end position="691"/>
    </location>
</feature>
<dbReference type="SMART" id="SM01276">
    <property type="entry name" value="M60-like"/>
    <property type="match status" value="1"/>
</dbReference>
<dbReference type="InterPro" id="IPR031161">
    <property type="entry name" value="Peptidase_M60_dom"/>
</dbReference>
<protein>
    <recommendedName>
        <fullName evidence="2">Peptidase M60 domain-containing protein</fullName>
    </recommendedName>
</protein>
<dbReference type="PANTHER" id="PTHR15730">
    <property type="entry name" value="EXPERIMENTAL AUTOIMMUNE PROSTATITIS ANTIGEN 2-RELATED"/>
    <property type="match status" value="1"/>
</dbReference>
<proteinExistence type="inferred from homology"/>
<dbReference type="InterPro" id="IPR042279">
    <property type="entry name" value="Pep_M60_3"/>
</dbReference>